<dbReference type="PANTHER" id="PTHR30520">
    <property type="entry name" value="FORMATE TRANSPORTER-RELATED"/>
    <property type="match status" value="1"/>
</dbReference>
<evidence type="ECO:0000256" key="3">
    <source>
        <dbReference type="ARBA" id="ARBA00022692"/>
    </source>
</evidence>
<evidence type="ECO:0000256" key="6">
    <source>
        <dbReference type="ARBA" id="ARBA00049660"/>
    </source>
</evidence>
<dbReference type="Proteomes" id="UP000799772">
    <property type="component" value="Unassembled WGS sequence"/>
</dbReference>
<dbReference type="FunFam" id="1.20.1080.10:FF:000011">
    <property type="entry name" value="Formate family transporter"/>
    <property type="match status" value="1"/>
</dbReference>
<sequence length="318" mass="34838">MTSVMDSFTPAEATELCSRVGVKKANMRIDKIFFSAVYAGMLLSFAGATHLSIQASPWFQDNAPGLIRAIGATYFPYGLVMIVLTGTDLSTGSFMYTTLSFIHGRISVFKMLQHWFLTFFGNLAGSLFMVAIIFGYGGVFDSGAYVKEAMAFAVTKQVVPKFHQIFLRAIGCNWLVCLACYLGVQGRDLVSKILGIWWPITAFVSLGLDHVVANMFLVPIGIWHHAPGLTVGLYIWKGIIPAALGNILGGGLFCAGVLWYLHIEGEPEIAVNGVYYEATVNGHGHINGGLRFRRNAGKQEEEYVSQARNPDPQVEVHK</sequence>
<feature type="transmembrane region" description="Helical" evidence="7">
    <location>
        <begin position="74"/>
        <end position="102"/>
    </location>
</feature>
<evidence type="ECO:0000256" key="5">
    <source>
        <dbReference type="ARBA" id="ARBA00023136"/>
    </source>
</evidence>
<gene>
    <name evidence="8" type="ORF">NA57DRAFT_82245</name>
</gene>
<comment type="caution">
    <text evidence="8">The sequence shown here is derived from an EMBL/GenBank/DDBJ whole genome shotgun (WGS) entry which is preliminary data.</text>
</comment>
<accession>A0A9P4LZE3</accession>
<organism evidence="8 9">
    <name type="scientific">Rhizodiscina lignyota</name>
    <dbReference type="NCBI Taxonomy" id="1504668"/>
    <lineage>
        <taxon>Eukaryota</taxon>
        <taxon>Fungi</taxon>
        <taxon>Dikarya</taxon>
        <taxon>Ascomycota</taxon>
        <taxon>Pezizomycotina</taxon>
        <taxon>Dothideomycetes</taxon>
        <taxon>Pleosporomycetidae</taxon>
        <taxon>Aulographales</taxon>
        <taxon>Rhizodiscinaceae</taxon>
        <taxon>Rhizodiscina</taxon>
    </lineage>
</organism>
<comment type="similarity">
    <text evidence="6">Belongs to the FNT transporter (TC 1.A.16) family.</text>
</comment>
<dbReference type="AlphaFoldDB" id="A0A9P4LZE3"/>
<evidence type="ECO:0000256" key="1">
    <source>
        <dbReference type="ARBA" id="ARBA00004141"/>
    </source>
</evidence>
<keyword evidence="2" id="KW-0813">Transport</keyword>
<dbReference type="InterPro" id="IPR000292">
    <property type="entry name" value="For/NO2_transpt"/>
</dbReference>
<keyword evidence="3 7" id="KW-0812">Transmembrane</keyword>
<feature type="transmembrane region" description="Helical" evidence="7">
    <location>
        <begin position="234"/>
        <end position="261"/>
    </location>
</feature>
<dbReference type="Pfam" id="PF01226">
    <property type="entry name" value="Form_Nir_trans"/>
    <property type="match status" value="1"/>
</dbReference>
<keyword evidence="9" id="KW-1185">Reference proteome</keyword>
<name>A0A9P4LZE3_9PEZI</name>
<evidence type="ECO:0000256" key="7">
    <source>
        <dbReference type="SAM" id="Phobius"/>
    </source>
</evidence>
<feature type="transmembrane region" description="Helical" evidence="7">
    <location>
        <begin position="196"/>
        <end position="222"/>
    </location>
</feature>
<dbReference type="InterPro" id="IPR024002">
    <property type="entry name" value="For/NO2_transpt_CS"/>
</dbReference>
<dbReference type="GO" id="GO:0015707">
    <property type="term" value="P:nitrite transport"/>
    <property type="evidence" value="ECO:0007669"/>
    <property type="project" value="TreeGrafter"/>
</dbReference>
<protein>
    <submittedName>
        <fullName evidence="8">Formate/nitrite transporter</fullName>
    </submittedName>
</protein>
<keyword evidence="4 7" id="KW-1133">Transmembrane helix</keyword>
<feature type="transmembrane region" description="Helical" evidence="7">
    <location>
        <begin position="32"/>
        <end position="54"/>
    </location>
</feature>
<dbReference type="Gene3D" id="1.20.1080.10">
    <property type="entry name" value="Glycerol uptake facilitator protein"/>
    <property type="match status" value="1"/>
</dbReference>
<dbReference type="PANTHER" id="PTHR30520:SF6">
    <property type="entry name" value="FORMATE_NITRATE FAMILY TRANSPORTER (EUROFUNG)"/>
    <property type="match status" value="1"/>
</dbReference>
<dbReference type="EMBL" id="ML978145">
    <property type="protein sequence ID" value="KAF2092531.1"/>
    <property type="molecule type" value="Genomic_DNA"/>
</dbReference>
<comment type="subcellular location">
    <subcellularLocation>
        <location evidence="1">Membrane</location>
        <topology evidence="1">Multi-pass membrane protein</topology>
    </subcellularLocation>
</comment>
<feature type="transmembrane region" description="Helical" evidence="7">
    <location>
        <begin position="114"/>
        <end position="136"/>
    </location>
</feature>
<evidence type="ECO:0000313" key="8">
    <source>
        <dbReference type="EMBL" id="KAF2092531.1"/>
    </source>
</evidence>
<dbReference type="OrthoDB" id="4829at2759"/>
<proteinExistence type="inferred from homology"/>
<dbReference type="GO" id="GO:0015513">
    <property type="term" value="F:high-affinity secondary active nitrite transmembrane transporter activity"/>
    <property type="evidence" value="ECO:0007669"/>
    <property type="project" value="TreeGrafter"/>
</dbReference>
<dbReference type="InterPro" id="IPR023271">
    <property type="entry name" value="Aquaporin-like"/>
</dbReference>
<feature type="transmembrane region" description="Helical" evidence="7">
    <location>
        <begin position="165"/>
        <end position="184"/>
    </location>
</feature>
<keyword evidence="5 7" id="KW-0472">Membrane</keyword>
<evidence type="ECO:0000256" key="4">
    <source>
        <dbReference type="ARBA" id="ARBA00022989"/>
    </source>
</evidence>
<dbReference type="GO" id="GO:0005886">
    <property type="term" value="C:plasma membrane"/>
    <property type="evidence" value="ECO:0007669"/>
    <property type="project" value="TreeGrafter"/>
</dbReference>
<evidence type="ECO:0000256" key="2">
    <source>
        <dbReference type="ARBA" id="ARBA00022448"/>
    </source>
</evidence>
<dbReference type="PROSITE" id="PS01006">
    <property type="entry name" value="FORMATE_NITRITE_TP_2"/>
    <property type="match status" value="1"/>
</dbReference>
<evidence type="ECO:0000313" key="9">
    <source>
        <dbReference type="Proteomes" id="UP000799772"/>
    </source>
</evidence>
<reference evidence="8" key="1">
    <citation type="journal article" date="2020" name="Stud. Mycol.">
        <title>101 Dothideomycetes genomes: a test case for predicting lifestyles and emergence of pathogens.</title>
        <authorList>
            <person name="Haridas S."/>
            <person name="Albert R."/>
            <person name="Binder M."/>
            <person name="Bloem J."/>
            <person name="Labutti K."/>
            <person name="Salamov A."/>
            <person name="Andreopoulos B."/>
            <person name="Baker S."/>
            <person name="Barry K."/>
            <person name="Bills G."/>
            <person name="Bluhm B."/>
            <person name="Cannon C."/>
            <person name="Castanera R."/>
            <person name="Culley D."/>
            <person name="Daum C."/>
            <person name="Ezra D."/>
            <person name="Gonzalez J."/>
            <person name="Henrissat B."/>
            <person name="Kuo A."/>
            <person name="Liang C."/>
            <person name="Lipzen A."/>
            <person name="Lutzoni F."/>
            <person name="Magnuson J."/>
            <person name="Mondo S."/>
            <person name="Nolan M."/>
            <person name="Ohm R."/>
            <person name="Pangilinan J."/>
            <person name="Park H.-J."/>
            <person name="Ramirez L."/>
            <person name="Alfaro M."/>
            <person name="Sun H."/>
            <person name="Tritt A."/>
            <person name="Yoshinaga Y."/>
            <person name="Zwiers L.-H."/>
            <person name="Turgeon B."/>
            <person name="Goodwin S."/>
            <person name="Spatafora J."/>
            <person name="Crous P."/>
            <person name="Grigoriev I."/>
        </authorList>
    </citation>
    <scope>NUCLEOTIDE SEQUENCE</scope>
    <source>
        <strain evidence="8">CBS 133067</strain>
    </source>
</reference>